<reference evidence="6 7" key="1">
    <citation type="journal article" date="2018" name="Sci. Rep.">
        <title>Characterisation of pathogen-specific regions and novel effector candidates in Fusarium oxysporum f. sp. cepae.</title>
        <authorList>
            <person name="Armitage A.D."/>
            <person name="Taylor A."/>
            <person name="Sobczyk M.K."/>
            <person name="Baxter L."/>
            <person name="Greenfield B.P."/>
            <person name="Bates H.J."/>
            <person name="Wilson F."/>
            <person name="Jackson A.C."/>
            <person name="Ott S."/>
            <person name="Harrison R.J."/>
            <person name="Clarkson J.P."/>
        </authorList>
    </citation>
    <scope>NUCLEOTIDE SEQUENCE [LARGE SCALE GENOMIC DNA]</scope>
    <source>
        <strain evidence="6 7">Fp_A8</strain>
    </source>
</reference>
<feature type="coiled-coil region" evidence="2">
    <location>
        <begin position="1248"/>
        <end position="1282"/>
    </location>
</feature>
<feature type="domain" description="Nephrocystin 3-like N-terminal" evidence="5">
    <location>
        <begin position="381"/>
        <end position="552"/>
    </location>
</feature>
<keyword evidence="2" id="KW-0175">Coiled coil</keyword>
<name>A0A420SXN0_GIBIN</name>
<dbReference type="Proteomes" id="UP000283569">
    <property type="component" value="Unassembled WGS sequence"/>
</dbReference>
<dbReference type="InterPro" id="IPR036770">
    <property type="entry name" value="Ankyrin_rpt-contain_sf"/>
</dbReference>
<evidence type="ECO:0000259" key="5">
    <source>
        <dbReference type="Pfam" id="PF24883"/>
    </source>
</evidence>
<dbReference type="Pfam" id="PF24883">
    <property type="entry name" value="NPHP3_N"/>
    <property type="match status" value="1"/>
</dbReference>
<gene>
    <name evidence="6" type="ORF">BFJ72_g9754</name>
</gene>
<dbReference type="InterPro" id="IPR056884">
    <property type="entry name" value="NPHP3-like_N"/>
</dbReference>
<dbReference type="InterPro" id="IPR002110">
    <property type="entry name" value="Ankyrin_rpt"/>
</dbReference>
<comment type="caution">
    <text evidence="6">The sequence shown here is derived from an EMBL/GenBank/DDBJ whole genome shotgun (WGS) entry which is preliminary data.</text>
</comment>
<dbReference type="Pfam" id="PF17100">
    <property type="entry name" value="NACHT_N"/>
    <property type="match status" value="1"/>
</dbReference>
<dbReference type="EMBL" id="MRDB01000038">
    <property type="protein sequence ID" value="RKL33972.1"/>
    <property type="molecule type" value="Genomic_DNA"/>
</dbReference>
<evidence type="ECO:0000313" key="7">
    <source>
        <dbReference type="Proteomes" id="UP000283569"/>
    </source>
</evidence>
<protein>
    <submittedName>
        <fullName evidence="6">Uncharacterized protein</fullName>
    </submittedName>
</protein>
<evidence type="ECO:0000259" key="4">
    <source>
        <dbReference type="Pfam" id="PF17100"/>
    </source>
</evidence>
<evidence type="ECO:0000256" key="1">
    <source>
        <dbReference type="ARBA" id="ARBA00022737"/>
    </source>
</evidence>
<feature type="compositionally biased region" description="Polar residues" evidence="3">
    <location>
        <begin position="36"/>
        <end position="56"/>
    </location>
</feature>
<proteinExistence type="predicted"/>
<evidence type="ECO:0000256" key="2">
    <source>
        <dbReference type="SAM" id="Coils"/>
    </source>
</evidence>
<dbReference type="Gene3D" id="3.40.50.300">
    <property type="entry name" value="P-loop containing nucleotide triphosphate hydrolases"/>
    <property type="match status" value="1"/>
</dbReference>
<dbReference type="InterPro" id="IPR027417">
    <property type="entry name" value="P-loop_NTPase"/>
</dbReference>
<feature type="domain" description="NWD NACHT-NTPase N-terminal" evidence="4">
    <location>
        <begin position="157"/>
        <end position="317"/>
    </location>
</feature>
<dbReference type="PANTHER" id="PTHR10039">
    <property type="entry name" value="AMELOGENIN"/>
    <property type="match status" value="1"/>
</dbReference>
<keyword evidence="1" id="KW-0677">Repeat</keyword>
<dbReference type="SUPFAM" id="SSF52540">
    <property type="entry name" value="P-loop containing nucleoside triphosphate hydrolases"/>
    <property type="match status" value="1"/>
</dbReference>
<evidence type="ECO:0000256" key="3">
    <source>
        <dbReference type="SAM" id="MobiDB-lite"/>
    </source>
</evidence>
<feature type="region of interest" description="Disordered" evidence="3">
    <location>
        <begin position="1"/>
        <end position="56"/>
    </location>
</feature>
<dbReference type="PANTHER" id="PTHR10039:SF16">
    <property type="entry name" value="GPI INOSITOL-DEACYLASE"/>
    <property type="match status" value="1"/>
</dbReference>
<organism evidence="6 7">
    <name type="scientific">Gibberella intermedia</name>
    <name type="common">Bulb rot disease fungus</name>
    <name type="synonym">Fusarium proliferatum</name>
    <dbReference type="NCBI Taxonomy" id="948311"/>
    <lineage>
        <taxon>Eukaryota</taxon>
        <taxon>Fungi</taxon>
        <taxon>Dikarya</taxon>
        <taxon>Ascomycota</taxon>
        <taxon>Pezizomycotina</taxon>
        <taxon>Sordariomycetes</taxon>
        <taxon>Hypocreomycetidae</taxon>
        <taxon>Hypocreales</taxon>
        <taxon>Nectriaceae</taxon>
        <taxon>Fusarium</taxon>
        <taxon>Fusarium fujikuroi species complex</taxon>
    </lineage>
</organism>
<sequence length="1288" mass="144697">MPRLKDKLWRRRERRTTGGKDSASETTEARSDLVDETTNPTIGQAQASAPANSELQDVSTKSKTFSFWTKAYEEILADKDEQLKKILDAYDVLLERAAGTDGGIANSNTIQNQGDDVGFIKDSSSAEADIGDSSSSELSDSGIRPLPSVRRVVGDDAKMKAIVKIKLEEMQQKEWVLKWHGHVFKVREEVTRIVAIAQKISGFASQTAALNPYAGLAWAGIITNDTDERQLAIDGVSKATELVARYKIVEEDYIYGKHGKHEDFEKILVAMYSKITLFYIKAACYFAKSTLKRMLRGVATLDDWKSTLTNLTKADEECQAFVVSLGISASLKKGDQILEKLSKIETSTQINRIKTWLLYDVDVDKQHLDKQEKLGSEFRNSGKWLLDSTEFKEWKENTSAHLWISGPVGTGKTSLVSIVVNSLRSLGTENVAFFYYSVDTSKTLQTPNTISRLEQIFRGLVGQLAMSPDKTRVTEEVEIAFDKALKHGTLQPAPLGWEGAKGLLIEIIASRRNSTIIIDGIDEFPEFTKLLNELKAIHDAVKPGQLRLLLASQTVVPVGEYFPSTILLVAGGEKSKPDMNAFIQRRVELFRSEHPKALTRAVADDMVETLSDNAEGMFKWADLCLKRVLYDDDTLHIQENWKSVKRQHFRGLLVGLVVSYEQLYQKGLPERYSRQRRSQLENDAKRILLWVLGAKAQLGWKEYSALLPEGDTSTGPVSKICQNFLHTSENAIIAASHSSVWDYVSLKMTGKVADFIDCAEGDEEEELRSASILKEARKETALLAQKRIAEDCLAMLVSSDDSVFSTEGQKQNPLLRYACRNWYKHVDAITDEGIVPAELENQVTAMFDSRFIKRWVSAYDSHISNSTAAPDPLYYTTLLGYTNIAKLLLASGVGSRTGGHLGQTLQLAAFQGKTAIVRELIAEGFNIDQADEVMGTPFQAAIAGGHRELVHILMNEYGADVNVPGISFGNALQMALAMQDQDLEAALRAHGAGHKEATRWDRVWDNAWRKAQAFGFDVDKAIDVLQKTSSVTPKLPQEIDRRLKALAICIHHRREIIRHQRLTDYSEHVWRRKQPQGVNIDKEGIWYTVVERFRDTEVATLGFIPTTWTWLLLAHYRFGMNIDKPGDVTTVIKIVDDVYKILSRHDTFIRTFAENVPILELEEILANLFGHIISLMSHIAEYLLPLLRRKFQSSIRNAFRLRLAFTGMPMESLSDAMREIENLHKIAMISEDTARPMATLNQIDSETNDRTTSQLMEMKGEIAELKLNISDLTQKMDLLLNLLQPLQP</sequence>
<dbReference type="SUPFAM" id="SSF48403">
    <property type="entry name" value="Ankyrin repeat"/>
    <property type="match status" value="1"/>
</dbReference>
<evidence type="ECO:0000313" key="6">
    <source>
        <dbReference type="EMBL" id="RKL33972.1"/>
    </source>
</evidence>
<dbReference type="Gene3D" id="1.25.40.20">
    <property type="entry name" value="Ankyrin repeat-containing domain"/>
    <property type="match status" value="1"/>
</dbReference>
<dbReference type="InterPro" id="IPR031359">
    <property type="entry name" value="NACHT_N"/>
</dbReference>
<accession>A0A420SXN0</accession>
<dbReference type="Pfam" id="PF12796">
    <property type="entry name" value="Ank_2"/>
    <property type="match status" value="1"/>
</dbReference>